<comment type="subunit">
    <text evidence="2">Heterodimer of SbcC and SbcD.</text>
</comment>
<evidence type="ECO:0000256" key="1">
    <source>
        <dbReference type="ARBA" id="ARBA00006930"/>
    </source>
</evidence>
<comment type="caution">
    <text evidence="6">The sequence shown here is derived from an EMBL/GenBank/DDBJ whole genome shotgun (WGS) entry which is preliminary data.</text>
</comment>
<organism evidence="6 7">
    <name type="scientific">Stomatobaculum longum</name>
    <dbReference type="NCBI Taxonomy" id="796942"/>
    <lineage>
        <taxon>Bacteria</taxon>
        <taxon>Bacillati</taxon>
        <taxon>Bacillota</taxon>
        <taxon>Clostridia</taxon>
        <taxon>Lachnospirales</taxon>
        <taxon>Lachnospiraceae</taxon>
        <taxon>Stomatobaculum</taxon>
    </lineage>
</organism>
<evidence type="ECO:0000256" key="4">
    <source>
        <dbReference type="SAM" id="Coils"/>
    </source>
</evidence>
<name>A0AA36Y5X3_9FIRM</name>
<dbReference type="Pfam" id="PF13558">
    <property type="entry name" value="SbcC_Walker_B"/>
    <property type="match status" value="1"/>
</dbReference>
<feature type="coiled-coil region" evidence="4">
    <location>
        <begin position="336"/>
        <end position="401"/>
    </location>
</feature>
<evidence type="ECO:0000256" key="2">
    <source>
        <dbReference type="ARBA" id="ARBA00011322"/>
    </source>
</evidence>
<dbReference type="GeneID" id="86941954"/>
<dbReference type="Pfam" id="PF13476">
    <property type="entry name" value="AAA_23"/>
    <property type="match status" value="1"/>
</dbReference>
<dbReference type="GO" id="GO:0006302">
    <property type="term" value="P:double-strand break repair"/>
    <property type="evidence" value="ECO:0007669"/>
    <property type="project" value="InterPro"/>
</dbReference>
<reference evidence="6 7" key="1">
    <citation type="submission" date="2011-10" db="EMBL/GenBank/DDBJ databases">
        <title>The Genome Sequence of Lachnospiraceae bacterium ACC2.</title>
        <authorList>
            <consortium name="The Broad Institute Genome Sequencing Platform"/>
            <person name="Earl A."/>
            <person name="Ward D."/>
            <person name="Feldgarden M."/>
            <person name="Gevers D."/>
            <person name="Sizova M."/>
            <person name="Hazen A."/>
            <person name="Epstein S."/>
            <person name="Young S.K."/>
            <person name="Zeng Q."/>
            <person name="Gargeya S."/>
            <person name="Fitzgerald M."/>
            <person name="Haas B."/>
            <person name="Abouelleil A."/>
            <person name="Alvarado L."/>
            <person name="Arachchi H.M."/>
            <person name="Berlin A."/>
            <person name="Brown A."/>
            <person name="Chapman S.B."/>
            <person name="Chen Z."/>
            <person name="Dunbar C."/>
            <person name="Freedman E."/>
            <person name="Gearin G."/>
            <person name="Goldberg J."/>
            <person name="Griggs A."/>
            <person name="Gujja S."/>
            <person name="Heiman D."/>
            <person name="Howarth C."/>
            <person name="Larson L."/>
            <person name="Lui A."/>
            <person name="MacDonald P.J.P."/>
            <person name="Montmayeur A."/>
            <person name="Murphy C."/>
            <person name="Neiman D."/>
            <person name="Pearson M."/>
            <person name="Priest M."/>
            <person name="Roberts A."/>
            <person name="Saif S."/>
            <person name="Shea T."/>
            <person name="Shenoy N."/>
            <person name="Sisk P."/>
            <person name="Stolte C."/>
            <person name="Sykes S."/>
            <person name="Wortman J."/>
            <person name="Nusbaum C."/>
            <person name="Birren B."/>
        </authorList>
    </citation>
    <scope>NUCLEOTIDE SEQUENCE [LARGE SCALE GENOMIC DNA]</scope>
    <source>
        <strain evidence="6 7">ACC2</strain>
    </source>
</reference>
<dbReference type="InterPro" id="IPR038729">
    <property type="entry name" value="Rad50/SbcC_AAA"/>
</dbReference>
<evidence type="ECO:0000313" key="6">
    <source>
        <dbReference type="EMBL" id="EHO17481.1"/>
    </source>
</evidence>
<feature type="coiled-coil region" evidence="4">
    <location>
        <begin position="488"/>
        <end position="526"/>
    </location>
</feature>
<dbReference type="AlphaFoldDB" id="A0AA36Y5X3"/>
<proteinExistence type="inferred from homology"/>
<keyword evidence="4" id="KW-0175">Coiled coil</keyword>
<dbReference type="PANTHER" id="PTHR32114">
    <property type="entry name" value="ABC TRANSPORTER ABCH.3"/>
    <property type="match status" value="1"/>
</dbReference>
<dbReference type="GO" id="GO:0016887">
    <property type="term" value="F:ATP hydrolysis activity"/>
    <property type="evidence" value="ECO:0007669"/>
    <property type="project" value="InterPro"/>
</dbReference>
<protein>
    <recommendedName>
        <fullName evidence="3">Nuclease SbcCD subunit C</fullName>
    </recommendedName>
</protein>
<evidence type="ECO:0000313" key="7">
    <source>
        <dbReference type="Proteomes" id="UP000018466"/>
    </source>
</evidence>
<feature type="coiled-coil region" evidence="4">
    <location>
        <begin position="233"/>
        <end position="305"/>
    </location>
</feature>
<evidence type="ECO:0000256" key="3">
    <source>
        <dbReference type="ARBA" id="ARBA00013368"/>
    </source>
</evidence>
<dbReference type="EMBL" id="AGEL01000006">
    <property type="protein sequence ID" value="EHO17481.1"/>
    <property type="molecule type" value="Genomic_DNA"/>
</dbReference>
<comment type="similarity">
    <text evidence="1">Belongs to the SMC family. SbcC subfamily.</text>
</comment>
<accession>A0AA36Y5X3</accession>
<feature type="coiled-coil region" evidence="4">
    <location>
        <begin position="629"/>
        <end position="659"/>
    </location>
</feature>
<dbReference type="InterPro" id="IPR027417">
    <property type="entry name" value="P-loop_NTPase"/>
</dbReference>
<keyword evidence="7" id="KW-1185">Reference proteome</keyword>
<gene>
    <name evidence="6" type="ORF">HMPREF9623_01080</name>
</gene>
<dbReference type="SUPFAM" id="SSF52540">
    <property type="entry name" value="P-loop containing nucleoside triphosphate hydrolases"/>
    <property type="match status" value="1"/>
</dbReference>
<dbReference type="PANTHER" id="PTHR32114:SF2">
    <property type="entry name" value="ABC TRANSPORTER ABCH.3"/>
    <property type="match status" value="1"/>
</dbReference>
<dbReference type="RefSeq" id="WP_009532913.1">
    <property type="nucleotide sequence ID" value="NZ_JH590862.1"/>
</dbReference>
<dbReference type="Gene3D" id="3.40.50.300">
    <property type="entry name" value="P-loop containing nucleotide triphosphate hydrolases"/>
    <property type="match status" value="2"/>
</dbReference>
<feature type="coiled-coil region" evidence="4">
    <location>
        <begin position="568"/>
        <end position="595"/>
    </location>
</feature>
<sequence>MRPLLLTMNAFGPYAGETTIDFARFGGAGLYLITGDTGAGKTTLFDAISFALYGEGSGAVRKPEMLRSKYATPEQKTEVLFRFEDKGAIYEVRRTPSYLRPARRGKGETQQLPEAELRLPDGSVRTKVKEVNEALEDILGLNREQFLQTAMISQGDFLKLLLASTEERQKIFRRIFHTERFAALQDRLKQRSADCERICDRLAQKIESCAEQLRLEGEAEALREAVLRGEKPAEELLSQLPELLAEEEREREKAVVVRAEKDKEITMLAAELARAEEAAERKRRRQEKEREVLAEQQKLAAQRQREATLSADIADKKPRWDKLPAYRELLPKYEEVAALTEARKRGEREVKAAEQTLRHAETDVTTAEQALSAAREKHRELSGAGENLARAEAKAESLAARQKLLALVRQQIEDYKRIYFERQRDLKNYKESYAAYEQANADYTTAYRHFLAGQAGILAEQLRAGEPCPVCGSLSHPKIAARAAGTPSEAALRALETAQKDCQQAAEQAAKRHSASQERMEGQERKLTERAEELFPGVAFQDLDRSAKAEETILQAQIAESLVASAQCKAAAKEYQRLSEELPALEAKRAALETARGSAQEGLSAARQKLEGLRAAEEAGKKQLPAGEAADLQREIRALEKEKETAEREEQALLAAISETVQRLGRFEGEQKALASEHEDSNPADPAALTARLREAEAARDALRKRAEQSSASLSRNREAFLSWQKLAAEQAEALQHFRAAKSLADTASGQLSGQEKLMLETYVQLDYFERIIVRANIRLMEMTEGRYELVRSKEAENKRSQSGLSLDVIDHYNGGQRSVKSLSGGESFQASLALALGLSDTVQEEAGGIRLDAMFIDEGFGTLDEGALWNALQALLELAADARLVGVISHVPELKEKIERQIRIRKQPEGGSSAELVLP</sequence>
<dbReference type="Proteomes" id="UP000018466">
    <property type="component" value="Unassembled WGS sequence"/>
</dbReference>
<evidence type="ECO:0000259" key="5">
    <source>
        <dbReference type="Pfam" id="PF13476"/>
    </source>
</evidence>
<feature type="domain" description="Rad50/SbcC-type AAA" evidence="5">
    <location>
        <begin position="6"/>
        <end position="218"/>
    </location>
</feature>